<feature type="region of interest" description="Disordered" evidence="1">
    <location>
        <begin position="53"/>
        <end position="87"/>
    </location>
</feature>
<evidence type="ECO:0000313" key="3">
    <source>
        <dbReference type="Proteomes" id="UP001234989"/>
    </source>
</evidence>
<dbReference type="Proteomes" id="UP001234989">
    <property type="component" value="Chromosome 8"/>
</dbReference>
<accession>A0AAF0ZLC2</accession>
<protein>
    <submittedName>
        <fullName evidence="2">Uncharacterized protein</fullName>
    </submittedName>
</protein>
<name>A0AAF0ZLC2_SOLVR</name>
<dbReference type="AlphaFoldDB" id="A0AAF0ZLC2"/>
<sequence length="87" mass="9915">MAKIMTQIDLFTKHVMGGGYKDMNVVGANSGVSPDDAQFEAMYNIEVQFLSNQTGGSLPSYPRLRGNHGWNRDRDDSWKDRDRDWCD</sequence>
<proteinExistence type="predicted"/>
<feature type="compositionally biased region" description="Basic and acidic residues" evidence="1">
    <location>
        <begin position="70"/>
        <end position="87"/>
    </location>
</feature>
<organism evidence="2 3">
    <name type="scientific">Solanum verrucosum</name>
    <dbReference type="NCBI Taxonomy" id="315347"/>
    <lineage>
        <taxon>Eukaryota</taxon>
        <taxon>Viridiplantae</taxon>
        <taxon>Streptophyta</taxon>
        <taxon>Embryophyta</taxon>
        <taxon>Tracheophyta</taxon>
        <taxon>Spermatophyta</taxon>
        <taxon>Magnoliopsida</taxon>
        <taxon>eudicotyledons</taxon>
        <taxon>Gunneridae</taxon>
        <taxon>Pentapetalae</taxon>
        <taxon>asterids</taxon>
        <taxon>lamiids</taxon>
        <taxon>Solanales</taxon>
        <taxon>Solanaceae</taxon>
        <taxon>Solanoideae</taxon>
        <taxon>Solaneae</taxon>
        <taxon>Solanum</taxon>
    </lineage>
</organism>
<evidence type="ECO:0000256" key="1">
    <source>
        <dbReference type="SAM" id="MobiDB-lite"/>
    </source>
</evidence>
<reference evidence="2" key="1">
    <citation type="submission" date="2023-08" db="EMBL/GenBank/DDBJ databases">
        <title>A de novo genome assembly of Solanum verrucosum Schlechtendal, a Mexican diploid species geographically isolated from the other diploid A-genome species in potato relatives.</title>
        <authorList>
            <person name="Hosaka K."/>
        </authorList>
    </citation>
    <scope>NUCLEOTIDE SEQUENCE</scope>
    <source>
        <tissue evidence="2">Young leaves</tissue>
    </source>
</reference>
<gene>
    <name evidence="2" type="ORF">MTR67_035283</name>
</gene>
<evidence type="ECO:0000313" key="2">
    <source>
        <dbReference type="EMBL" id="WMV41898.1"/>
    </source>
</evidence>
<keyword evidence="3" id="KW-1185">Reference proteome</keyword>
<dbReference type="EMBL" id="CP133619">
    <property type="protein sequence ID" value="WMV41898.1"/>
    <property type="molecule type" value="Genomic_DNA"/>
</dbReference>